<dbReference type="OrthoDB" id="5180571at2759"/>
<proteinExistence type="predicted"/>
<dbReference type="AlphaFoldDB" id="A0A9W9CTH2"/>
<feature type="region of interest" description="Disordered" evidence="1">
    <location>
        <begin position="156"/>
        <end position="204"/>
    </location>
</feature>
<organism evidence="2 3">
    <name type="scientific">Gnomoniopsis smithogilvyi</name>
    <dbReference type="NCBI Taxonomy" id="1191159"/>
    <lineage>
        <taxon>Eukaryota</taxon>
        <taxon>Fungi</taxon>
        <taxon>Dikarya</taxon>
        <taxon>Ascomycota</taxon>
        <taxon>Pezizomycotina</taxon>
        <taxon>Sordariomycetes</taxon>
        <taxon>Sordariomycetidae</taxon>
        <taxon>Diaporthales</taxon>
        <taxon>Gnomoniaceae</taxon>
        <taxon>Gnomoniopsis</taxon>
    </lineage>
</organism>
<feature type="region of interest" description="Disordered" evidence="1">
    <location>
        <begin position="1"/>
        <end position="27"/>
    </location>
</feature>
<evidence type="ECO:0000313" key="3">
    <source>
        <dbReference type="Proteomes" id="UP001140453"/>
    </source>
</evidence>
<sequence>MAAVCDPGPAQKFPSSPPLTTTDRPDSMASFKSLETETVAATERFQNESEDDDSLILAIRALRLLENPQAAATEAIQAFDPKANLHPDLVRLLVAAAVRHPDVAQGLIELGSSQNGHLIRRTPSGSLQVNGNGASRHASSLVHEISISSLLSSISESSNRRSNDASTTSEPAKPNLKRRLSVLSTKKAAEAQSTTPPRRKEKISMDSIKKICKANLKDTKESIDKLDRADMDDETLSNDELRRMAEECLGHETGKFAICLALTLRDEKQRWEAVQYLMETMVDKLKLLLSVKGVFGPDGDVGLPGQDGFGIRDCWVVLSEYERERLATEDDSAWPKHLREVAQISPHHASKAWEILIACEKIQEALAPSQRSSVEGRDSTETETEGQAGESSKAVTKRPAASAASPQEITDRWAFFFDLLDEEAARRCFRELRLLRQLFNAAQVPSATNRAANLKSKAKKAFDLSRPDDDLERWLDTKWAITAMKGFMLSKAGIYNAVGETSYESLDRLDNAFCKTFWGCLGSGDHKRLAAEEGKQWVTDIMKVFDDRRRHDVMFRLRDILHFMQANM</sequence>
<protein>
    <submittedName>
        <fullName evidence="2">Uncharacterized protein</fullName>
    </submittedName>
</protein>
<dbReference type="EMBL" id="JAPEVB010000006">
    <property type="protein sequence ID" value="KAJ4386353.1"/>
    <property type="molecule type" value="Genomic_DNA"/>
</dbReference>
<name>A0A9W9CTH2_9PEZI</name>
<feature type="region of interest" description="Disordered" evidence="1">
    <location>
        <begin position="368"/>
        <end position="403"/>
    </location>
</feature>
<comment type="caution">
    <text evidence="2">The sequence shown here is derived from an EMBL/GenBank/DDBJ whole genome shotgun (WGS) entry which is preliminary data.</text>
</comment>
<accession>A0A9W9CTH2</accession>
<evidence type="ECO:0000256" key="1">
    <source>
        <dbReference type="SAM" id="MobiDB-lite"/>
    </source>
</evidence>
<keyword evidence="3" id="KW-1185">Reference proteome</keyword>
<dbReference type="Proteomes" id="UP001140453">
    <property type="component" value="Unassembled WGS sequence"/>
</dbReference>
<evidence type="ECO:0000313" key="2">
    <source>
        <dbReference type="EMBL" id="KAJ4386353.1"/>
    </source>
</evidence>
<gene>
    <name evidence="2" type="ORF">N0V93_009248</name>
</gene>
<reference evidence="2" key="1">
    <citation type="submission" date="2022-10" db="EMBL/GenBank/DDBJ databases">
        <title>Tapping the CABI collections for fungal endophytes: first genome assemblies for Collariella, Neodidymelliopsis, Ascochyta clinopodiicola, Didymella pomorum, Didymosphaeria variabile, Neocosmospora piperis and Neocucurbitaria cava.</title>
        <authorList>
            <person name="Hill R."/>
        </authorList>
    </citation>
    <scope>NUCLEOTIDE SEQUENCE</scope>
    <source>
        <strain evidence="2">IMI 355082</strain>
    </source>
</reference>